<organism evidence="2 3">
    <name type="scientific">Actinospica durhamensis</name>
    <dbReference type="NCBI Taxonomy" id="1508375"/>
    <lineage>
        <taxon>Bacteria</taxon>
        <taxon>Bacillati</taxon>
        <taxon>Actinomycetota</taxon>
        <taxon>Actinomycetes</taxon>
        <taxon>Catenulisporales</taxon>
        <taxon>Actinospicaceae</taxon>
        <taxon>Actinospica</taxon>
    </lineage>
</organism>
<keyword evidence="3" id="KW-1185">Reference proteome</keyword>
<evidence type="ECO:0000313" key="2">
    <source>
        <dbReference type="EMBL" id="MBR7837384.1"/>
    </source>
</evidence>
<sequence length="527" mass="58362">MVDDWELPVDPRDWDISIPTDDASIVRRRRALAPIQVLTDIERTKSSLDGGFWHRYDLFNIALAVIDQVALAMGISAGRTWEETVEYAIGQAARQAPDAGRAQWSAVAERVVVSLVTVDMETVEYLVHAEAGPAWKQQRFRLLYVHTGGEGSEYLRASEQAINIFIDALDLDIEAAQIANEAQLAALIKRGAVESAVQIARHARYRSIQYQERIRRIIADTLIDPDTHDWIEEVPVLLDGALAHVRERLEAEAALLEAVAERRFAAQDPSRLQAANQLIEILRECRHRHNELHTHLIGARTRLRQSLDDRFARPPRTTHRAQLGTDLLGPYLARPTSPAAAIADRMLAAVGGQTARWLPPLDVLAEELCAPTRTPAAGEEYVAPEFDDEDRPEWWEPYEATVDALLDAIEEPVRLSALLARAEGLAEHTEDENGEPLEPDVLAAHLVHGAHRAWAARLAGHFAGDRLLMAFDTGARIDTDQVGSADLLLIPGTLTADIADPTHRASRPSRPREGAWDDGLELEEAGG</sequence>
<accession>A0A941EYH5</accession>
<evidence type="ECO:0000313" key="3">
    <source>
        <dbReference type="Proteomes" id="UP000675781"/>
    </source>
</evidence>
<dbReference type="AlphaFoldDB" id="A0A941EYH5"/>
<protein>
    <submittedName>
        <fullName evidence="2">Uncharacterized protein</fullName>
    </submittedName>
</protein>
<dbReference type="RefSeq" id="WP_212531852.1">
    <property type="nucleotide sequence ID" value="NZ_JAGSOG010000200.1"/>
</dbReference>
<proteinExistence type="predicted"/>
<reference evidence="2" key="1">
    <citation type="submission" date="2021-04" db="EMBL/GenBank/DDBJ databases">
        <title>Genome based classification of Actinospica acidithermotolerans sp. nov., an actinobacterium isolated from an Indonesian hot spring.</title>
        <authorList>
            <person name="Kusuma A.B."/>
            <person name="Putra K.E."/>
            <person name="Nafisah S."/>
            <person name="Loh J."/>
            <person name="Nouioui I."/>
            <person name="Goodfellow M."/>
        </authorList>
    </citation>
    <scope>NUCLEOTIDE SEQUENCE</scope>
    <source>
        <strain evidence="2">CSCA 57</strain>
    </source>
</reference>
<dbReference type="Proteomes" id="UP000675781">
    <property type="component" value="Unassembled WGS sequence"/>
</dbReference>
<feature type="compositionally biased region" description="Acidic residues" evidence="1">
    <location>
        <begin position="516"/>
        <end position="527"/>
    </location>
</feature>
<name>A0A941EYH5_9ACTN</name>
<gene>
    <name evidence="2" type="ORF">KDL01_29160</name>
</gene>
<evidence type="ECO:0000256" key="1">
    <source>
        <dbReference type="SAM" id="MobiDB-lite"/>
    </source>
</evidence>
<dbReference type="EMBL" id="JAGSOG010000200">
    <property type="protein sequence ID" value="MBR7837384.1"/>
    <property type="molecule type" value="Genomic_DNA"/>
</dbReference>
<comment type="caution">
    <text evidence="2">The sequence shown here is derived from an EMBL/GenBank/DDBJ whole genome shotgun (WGS) entry which is preliminary data.</text>
</comment>
<feature type="region of interest" description="Disordered" evidence="1">
    <location>
        <begin position="499"/>
        <end position="527"/>
    </location>
</feature>